<name>A0A8A3P4H0_9HELO</name>
<accession>A0A8A3P4H0</accession>
<gene>
    <name evidence="2" type="ORF">DSL72_004696</name>
</gene>
<dbReference type="EMBL" id="CP063405">
    <property type="protein sequence ID" value="QSZ30176.1"/>
    <property type="molecule type" value="Genomic_DNA"/>
</dbReference>
<feature type="region of interest" description="Disordered" evidence="1">
    <location>
        <begin position="183"/>
        <end position="203"/>
    </location>
</feature>
<organism evidence="2 3">
    <name type="scientific">Monilinia vaccinii-corymbosi</name>
    <dbReference type="NCBI Taxonomy" id="61207"/>
    <lineage>
        <taxon>Eukaryota</taxon>
        <taxon>Fungi</taxon>
        <taxon>Dikarya</taxon>
        <taxon>Ascomycota</taxon>
        <taxon>Pezizomycotina</taxon>
        <taxon>Leotiomycetes</taxon>
        <taxon>Helotiales</taxon>
        <taxon>Sclerotiniaceae</taxon>
        <taxon>Monilinia</taxon>
    </lineage>
</organism>
<protein>
    <submittedName>
        <fullName evidence="2">Uncharacterized protein</fullName>
    </submittedName>
</protein>
<evidence type="ECO:0000313" key="2">
    <source>
        <dbReference type="EMBL" id="QSZ30176.1"/>
    </source>
</evidence>
<dbReference type="OrthoDB" id="3506445at2759"/>
<dbReference type="Proteomes" id="UP000672032">
    <property type="component" value="Chromosome 1"/>
</dbReference>
<keyword evidence="3" id="KW-1185">Reference proteome</keyword>
<feature type="compositionally biased region" description="Polar residues" evidence="1">
    <location>
        <begin position="183"/>
        <end position="200"/>
    </location>
</feature>
<feature type="region of interest" description="Disordered" evidence="1">
    <location>
        <begin position="1"/>
        <end position="29"/>
    </location>
</feature>
<sequence length="403" mass="44889">MLLESIGSGRSHRDSRHALSRLSNHQGSTSGCYDIRHEKNGIHWEGCPNYNPNSRQLTDRDQLSMDRMRNSGRGISRLGDLTPSIGIPLHQRIHSNPNERYFEGSGGLEALAMGGMRLRSRNIDQSHGGLEALRIGGQDLRGRNSSLDCALPTGLERFEGLGNRRLSSPLASGQYAAFEYPMNHNTTPTSSHRLPNPSRQSLREEEYLNSRMRNPRDQDPRAPISPLQFQDLGPGPPEIGMAPRHHPAVYYRSNSPRPSQHSNSRMIYNEMAMRSPHPHHSSLQQSPNPFMYGEMDSTLTSSRYGSIHSPLASDADLRRSMGIEQMMPCATHGHTGSRNHPGGHGGHMDTNYQPPYVEDWVSDVGIGVQDEMVQRQAAMEGGGFFYDERAGMEGDGYGRTRLV</sequence>
<evidence type="ECO:0000256" key="1">
    <source>
        <dbReference type="SAM" id="MobiDB-lite"/>
    </source>
</evidence>
<reference evidence="2" key="1">
    <citation type="submission" date="2020-10" db="EMBL/GenBank/DDBJ databases">
        <title>Genome Sequence of Monilinia vaccinii-corymbosi Sheds Light on Mummy Berry Disease Infection of Blueberry and Mating Type.</title>
        <authorList>
            <person name="Yow A.G."/>
            <person name="Zhang Y."/>
            <person name="Bansal K."/>
            <person name="Eacker S.M."/>
            <person name="Sullivan S."/>
            <person name="Liachko I."/>
            <person name="Cubeta M.A."/>
            <person name="Rollins J.A."/>
            <person name="Ashrafi H."/>
        </authorList>
    </citation>
    <scope>NUCLEOTIDE SEQUENCE</scope>
    <source>
        <strain evidence="2">RL-1</strain>
    </source>
</reference>
<proteinExistence type="predicted"/>
<dbReference type="AlphaFoldDB" id="A0A8A3P4H0"/>
<evidence type="ECO:0000313" key="3">
    <source>
        <dbReference type="Proteomes" id="UP000672032"/>
    </source>
</evidence>